<sequence>MRILLINPNRSAWVTERLAAPARAMLLPGERLDTLTSQDGPEMVRTPEQVGAAESEVLALAARHGGGYDALVLGISLDCGLDAARRQRGPQPVIGMTEAACLAACTAGARFGLLTVGPAMAPLYAAHVRALGLEARCVGVEAPDAPEAFAAGAHNALPASAAALLAQGARALRARGADSIVLAGAVLCGCGPALAQACGIPCFEGTACAIGLARMHWQHSAMTAAAGACG</sequence>
<dbReference type="EMBL" id="CP054840">
    <property type="protein sequence ID" value="QKV51948.1"/>
    <property type="molecule type" value="Genomic_DNA"/>
</dbReference>
<evidence type="ECO:0000256" key="1">
    <source>
        <dbReference type="ARBA" id="ARBA00038414"/>
    </source>
</evidence>
<dbReference type="InterPro" id="IPR052186">
    <property type="entry name" value="Hydantoin_racemase-like"/>
</dbReference>
<accession>A0A6N1WZ65</accession>
<organism evidence="2 3">
    <name type="scientific">Comamonas antarctica</name>
    <dbReference type="NCBI Taxonomy" id="2743470"/>
    <lineage>
        <taxon>Bacteria</taxon>
        <taxon>Pseudomonadati</taxon>
        <taxon>Pseudomonadota</taxon>
        <taxon>Betaproteobacteria</taxon>
        <taxon>Burkholderiales</taxon>
        <taxon>Comamonadaceae</taxon>
        <taxon>Comamonas</taxon>
    </lineage>
</organism>
<evidence type="ECO:0000313" key="3">
    <source>
        <dbReference type="Proteomes" id="UP000509579"/>
    </source>
</evidence>
<dbReference type="Proteomes" id="UP000509579">
    <property type="component" value="Chromosome"/>
</dbReference>
<reference evidence="2 3" key="1">
    <citation type="submission" date="2020-06" db="EMBL/GenBank/DDBJ databases">
        <title>Acidovorax antarctica sp. nov., isolated from Corinth ice sheet soil, Antarctic Fields Peninsula.</title>
        <authorList>
            <person name="Xu Q."/>
            <person name="Peng F."/>
        </authorList>
    </citation>
    <scope>NUCLEOTIDE SEQUENCE [LARGE SCALE GENOMIC DNA]</scope>
    <source>
        <strain evidence="2 3">16-35-5</strain>
    </source>
</reference>
<dbReference type="PANTHER" id="PTHR28047">
    <property type="entry name" value="PROTEIN DCG1"/>
    <property type="match status" value="1"/>
</dbReference>
<comment type="similarity">
    <text evidence="1">Belongs to the HyuE racemase family.</text>
</comment>
<dbReference type="AlphaFoldDB" id="A0A6N1WZ65"/>
<dbReference type="Pfam" id="PF01177">
    <property type="entry name" value="Asp_Glu_race"/>
    <property type="match status" value="1"/>
</dbReference>
<dbReference type="GO" id="GO:0047661">
    <property type="term" value="F:amino-acid racemase activity"/>
    <property type="evidence" value="ECO:0007669"/>
    <property type="project" value="InterPro"/>
</dbReference>
<protein>
    <submittedName>
        <fullName evidence="2">Hydantoin racemase</fullName>
    </submittedName>
</protein>
<dbReference type="InterPro" id="IPR015942">
    <property type="entry name" value="Asp/Glu/hydantoin_racemase"/>
</dbReference>
<dbReference type="RefSeq" id="WP_175502851.1">
    <property type="nucleotide sequence ID" value="NZ_CP054840.1"/>
</dbReference>
<keyword evidence="3" id="KW-1185">Reference proteome</keyword>
<dbReference type="KEGG" id="aant:HUK68_03000"/>
<name>A0A6N1WZ65_9BURK</name>
<dbReference type="InterPro" id="IPR053714">
    <property type="entry name" value="Iso_Racemase_Enz_sf"/>
</dbReference>
<dbReference type="Gene3D" id="3.40.50.12500">
    <property type="match status" value="1"/>
</dbReference>
<evidence type="ECO:0000313" key="2">
    <source>
        <dbReference type="EMBL" id="QKV51948.1"/>
    </source>
</evidence>
<gene>
    <name evidence="2" type="ORF">HUK68_03000</name>
</gene>
<proteinExistence type="inferred from homology"/>
<dbReference type="PANTHER" id="PTHR28047:SF5">
    <property type="entry name" value="PROTEIN DCG1"/>
    <property type="match status" value="1"/>
</dbReference>